<keyword evidence="3" id="KW-1185">Reference proteome</keyword>
<dbReference type="NCBIfam" id="NF041747">
    <property type="entry name" value="Drt3a"/>
    <property type="match status" value="1"/>
</dbReference>
<gene>
    <name evidence="2" type="ORF">VCR31J2_1270425</name>
</gene>
<evidence type="ECO:0000313" key="2">
    <source>
        <dbReference type="EMBL" id="CDT59720.1"/>
    </source>
</evidence>
<name>A0AA86XR64_9VIBR</name>
<evidence type="ECO:0000259" key="1">
    <source>
        <dbReference type="PROSITE" id="PS50878"/>
    </source>
</evidence>
<dbReference type="PROSITE" id="PS50878">
    <property type="entry name" value="RT_POL"/>
    <property type="match status" value="1"/>
</dbReference>
<dbReference type="EMBL" id="CCKJ01000032">
    <property type="protein sequence ID" value="CDT59720.1"/>
    <property type="molecule type" value="Genomic_DNA"/>
</dbReference>
<feature type="domain" description="Reverse transcriptase" evidence="1">
    <location>
        <begin position="1"/>
        <end position="251"/>
    </location>
</feature>
<protein>
    <recommendedName>
        <fullName evidence="1">Reverse transcriptase domain-containing protein</fullName>
    </recommendedName>
</protein>
<organism evidence="2 3">
    <name type="scientific">Vibrio coralliirubri</name>
    <dbReference type="NCBI Taxonomy" id="1516159"/>
    <lineage>
        <taxon>Bacteria</taxon>
        <taxon>Pseudomonadati</taxon>
        <taxon>Pseudomonadota</taxon>
        <taxon>Gammaproteobacteria</taxon>
        <taxon>Vibrionales</taxon>
        <taxon>Vibrionaceae</taxon>
        <taxon>Vibrio</taxon>
    </lineage>
</organism>
<evidence type="ECO:0000313" key="3">
    <source>
        <dbReference type="Proteomes" id="UP000041625"/>
    </source>
</evidence>
<dbReference type="AlphaFoldDB" id="A0AA86XR64"/>
<sequence>MLRQDFTVNSLLRVTTKNEIIKFDLGRDKDEYKENLEQYSSSINSPSFKIENVKITKINSKSVFYTDLPEEHYCIKKISSDMKRLYKIRTINRDDISEQVLRILETSSDYGIIRVDIKSFYESISYESILGKLKADKLLASKSLGFLNDLLALKSQGLPRGLSVSPILSEIFMRNIDFKIREIPGVYYYSRYVDDIFIFTSKEYSLVEEKLTSLLREYNLKTNNKTFVHNIPRVCISSKFEVSFDYLGYKYIVTSNMYDKKRVVSVVLSDDKVRKIKTRIVHSLIDRAMTKNSTTYHKDLLEKRLDVLSGNYPISSSKGRTGELKGGIFYSNRLVNKSGVFEEFNDFLRRSLYSKKNNFFGRAMRNIPSSEKLNLRNVCFKNGFVNKKYISLTDKEMSTIKRCWENKNHKKKV</sequence>
<dbReference type="RefSeq" id="WP_050646789.1">
    <property type="nucleotide sequence ID" value="NZ_LK933690.1"/>
</dbReference>
<dbReference type="Proteomes" id="UP000041625">
    <property type="component" value="Unassembled WGS sequence"/>
</dbReference>
<dbReference type="InterPro" id="IPR000477">
    <property type="entry name" value="RT_dom"/>
</dbReference>
<dbReference type="InterPro" id="IPR043128">
    <property type="entry name" value="Rev_trsase/Diguanyl_cyclase"/>
</dbReference>
<dbReference type="SUPFAM" id="SSF56672">
    <property type="entry name" value="DNA/RNA polymerases"/>
    <property type="match status" value="1"/>
</dbReference>
<dbReference type="Gene3D" id="3.10.10.10">
    <property type="entry name" value="HIV Type 1 Reverse Transcriptase, subunit A, domain 1"/>
    <property type="match status" value="1"/>
</dbReference>
<reference evidence="2 3" key="1">
    <citation type="submission" date="2014-06" db="EMBL/GenBank/DDBJ databases">
        <authorList>
            <person name="Le Roux F."/>
        </authorList>
    </citation>
    <scope>NUCLEOTIDE SEQUENCE [LARGE SCALE GENOMIC DNA]</scope>
    <source>
        <strain evidence="2 3">J2-31</strain>
    </source>
</reference>
<accession>A0AA86XR64</accession>
<dbReference type="Gene3D" id="3.30.70.270">
    <property type="match status" value="1"/>
</dbReference>
<comment type="caution">
    <text evidence="2">The sequence shown here is derived from an EMBL/GenBank/DDBJ whole genome shotgun (WGS) entry which is preliminary data.</text>
</comment>
<dbReference type="Pfam" id="PF00078">
    <property type="entry name" value="RVT_1"/>
    <property type="match status" value="1"/>
</dbReference>
<dbReference type="CDD" id="cd01646">
    <property type="entry name" value="RT_Bac_retron_I"/>
    <property type="match status" value="1"/>
</dbReference>
<proteinExistence type="predicted"/>
<dbReference type="InterPro" id="IPR043502">
    <property type="entry name" value="DNA/RNA_pol_sf"/>
</dbReference>